<dbReference type="PATRIC" id="fig|2198.4.peg.1320"/>
<accession>A0A101GNF6</accession>
<name>A0A101GNF6_9EURY</name>
<dbReference type="AlphaFoldDB" id="A0A101GNF6"/>
<feature type="compositionally biased region" description="Basic and acidic residues" evidence="1">
    <location>
        <begin position="95"/>
        <end position="109"/>
    </location>
</feature>
<organism evidence="2 3">
    <name type="scientific">Methanoculleus marisnigri</name>
    <dbReference type="NCBI Taxonomy" id="2198"/>
    <lineage>
        <taxon>Archaea</taxon>
        <taxon>Methanobacteriati</taxon>
        <taxon>Methanobacteriota</taxon>
        <taxon>Stenosarchaea group</taxon>
        <taxon>Methanomicrobia</taxon>
        <taxon>Methanomicrobiales</taxon>
        <taxon>Methanomicrobiaceae</taxon>
        <taxon>Methanoculleus</taxon>
    </lineage>
</organism>
<feature type="region of interest" description="Disordered" evidence="1">
    <location>
        <begin position="95"/>
        <end position="135"/>
    </location>
</feature>
<evidence type="ECO:0000313" key="3">
    <source>
        <dbReference type="Proteomes" id="UP000054323"/>
    </source>
</evidence>
<evidence type="ECO:0000256" key="1">
    <source>
        <dbReference type="SAM" id="MobiDB-lite"/>
    </source>
</evidence>
<gene>
    <name evidence="2" type="ORF">XD82_0999</name>
</gene>
<dbReference type="EMBL" id="LGGD01000110">
    <property type="protein sequence ID" value="KUK61670.1"/>
    <property type="molecule type" value="Genomic_DNA"/>
</dbReference>
<comment type="caution">
    <text evidence="2">The sequence shown here is derived from an EMBL/GenBank/DDBJ whole genome shotgun (WGS) entry which is preliminary data.</text>
</comment>
<evidence type="ECO:0000313" key="2">
    <source>
        <dbReference type="EMBL" id="KUK61670.1"/>
    </source>
</evidence>
<protein>
    <submittedName>
        <fullName evidence="2">Uncharacterized protein</fullName>
    </submittedName>
</protein>
<reference evidence="3" key="1">
    <citation type="journal article" date="2015" name="MBio">
        <title>Genome-Resolved Metagenomic Analysis Reveals Roles for Candidate Phyla and Other Microbial Community Members in Biogeochemical Transformations in Oil Reservoirs.</title>
        <authorList>
            <person name="Hu P."/>
            <person name="Tom L."/>
            <person name="Singh A."/>
            <person name="Thomas B.C."/>
            <person name="Baker B.J."/>
            <person name="Piceno Y.M."/>
            <person name="Andersen G.L."/>
            <person name="Banfield J.F."/>
        </authorList>
    </citation>
    <scope>NUCLEOTIDE SEQUENCE [LARGE SCALE GENOMIC DNA]</scope>
</reference>
<sequence>MSRKVRIAQLTCGAEYSGVQKEINDAAESVGAEMFFPDIALADVERAVKVFGLDVRSADLKLMIARGMALVEGKVEADGVFIAAGGKLLLHRADDLRNSSHEDGGPDHHRTQKSASRPRGADRDHDGRRLGVEHD</sequence>
<dbReference type="Proteomes" id="UP000054323">
    <property type="component" value="Unassembled WGS sequence"/>
</dbReference>
<feature type="compositionally biased region" description="Basic and acidic residues" evidence="1">
    <location>
        <begin position="119"/>
        <end position="135"/>
    </location>
</feature>
<proteinExistence type="predicted"/>